<proteinExistence type="predicted"/>
<sequence>MQNSMILQFISEHPWYSLFYTIGTYLFFVASTRHLSKKTRNQT</sequence>
<evidence type="ECO:0000313" key="3">
    <source>
        <dbReference type="Proteomes" id="UP000011754"/>
    </source>
</evidence>
<reference evidence="2 3" key="1">
    <citation type="submission" date="2013-01" db="EMBL/GenBank/DDBJ databases">
        <authorList>
            <person name="Harkins D.M."/>
            <person name="Durkin A.S."/>
            <person name="Brinkac L.M."/>
            <person name="Haft D.H."/>
            <person name="Selengut J.D."/>
            <person name="Sanka R."/>
            <person name="DePew J."/>
            <person name="Purushe J."/>
            <person name="Hartskeerl R.A."/>
            <person name="Ahmed A."/>
            <person name="van der Linden H."/>
            <person name="Goris M.G.A."/>
            <person name="Vinetz J.M."/>
            <person name="Sutton G.G."/>
            <person name="Nierman W.C."/>
            <person name="Fouts D.E."/>
        </authorList>
    </citation>
    <scope>NUCLEOTIDE SEQUENCE [LARGE SCALE GENOMIC DNA]</scope>
    <source>
        <strain evidence="2 3">TE 1992</strain>
    </source>
</reference>
<dbReference type="Proteomes" id="UP000011754">
    <property type="component" value="Unassembled WGS sequence"/>
</dbReference>
<dbReference type="AlphaFoldDB" id="M3E1C5"/>
<keyword evidence="1" id="KW-1133">Transmembrane helix</keyword>
<gene>
    <name evidence="2" type="ORF">LEP1GSC067_2245</name>
</gene>
<accession>M3E1C5</accession>
<keyword evidence="1" id="KW-0472">Membrane</keyword>
<keyword evidence="1" id="KW-0812">Transmembrane</keyword>
<dbReference type="EMBL" id="AKWW02000069">
    <property type="protein sequence ID" value="EMF40870.1"/>
    <property type="molecule type" value="Genomic_DNA"/>
</dbReference>
<feature type="transmembrane region" description="Helical" evidence="1">
    <location>
        <begin position="15"/>
        <end position="35"/>
    </location>
</feature>
<protein>
    <submittedName>
        <fullName evidence="2">Uncharacterized protein</fullName>
    </submittedName>
</protein>
<evidence type="ECO:0000256" key="1">
    <source>
        <dbReference type="SAM" id="Phobius"/>
    </source>
</evidence>
<evidence type="ECO:0000313" key="2">
    <source>
        <dbReference type="EMBL" id="EMF40870.1"/>
    </source>
</evidence>
<organism evidence="2 3">
    <name type="scientific">Leptospira interrogans serovar Lora str. TE 1992</name>
    <dbReference type="NCBI Taxonomy" id="1193028"/>
    <lineage>
        <taxon>Bacteria</taxon>
        <taxon>Pseudomonadati</taxon>
        <taxon>Spirochaetota</taxon>
        <taxon>Spirochaetia</taxon>
        <taxon>Leptospirales</taxon>
        <taxon>Leptospiraceae</taxon>
        <taxon>Leptospira</taxon>
    </lineage>
</organism>
<comment type="caution">
    <text evidence="2">The sequence shown here is derived from an EMBL/GenBank/DDBJ whole genome shotgun (WGS) entry which is preliminary data.</text>
</comment>
<name>M3E1C5_LEPIR</name>